<proteinExistence type="predicted"/>
<gene>
    <name evidence="2" type="ORF">WR25_24233</name>
</gene>
<organism evidence="2 3">
    <name type="scientific">Diploscapter pachys</name>
    <dbReference type="NCBI Taxonomy" id="2018661"/>
    <lineage>
        <taxon>Eukaryota</taxon>
        <taxon>Metazoa</taxon>
        <taxon>Ecdysozoa</taxon>
        <taxon>Nematoda</taxon>
        <taxon>Chromadorea</taxon>
        <taxon>Rhabditida</taxon>
        <taxon>Rhabditina</taxon>
        <taxon>Rhabditomorpha</taxon>
        <taxon>Rhabditoidea</taxon>
        <taxon>Rhabditidae</taxon>
        <taxon>Diploscapter</taxon>
    </lineage>
</organism>
<feature type="compositionally biased region" description="Polar residues" evidence="1">
    <location>
        <begin position="40"/>
        <end position="55"/>
    </location>
</feature>
<protein>
    <submittedName>
        <fullName evidence="2">Uncharacterized protein</fullName>
    </submittedName>
</protein>
<keyword evidence="3" id="KW-1185">Reference proteome</keyword>
<dbReference type="EMBL" id="LIAE01009179">
    <property type="protein sequence ID" value="PAV70871.1"/>
    <property type="molecule type" value="Genomic_DNA"/>
</dbReference>
<dbReference type="Proteomes" id="UP000218231">
    <property type="component" value="Unassembled WGS sequence"/>
</dbReference>
<reference evidence="2 3" key="1">
    <citation type="journal article" date="2017" name="Curr. Biol.">
        <title>Genome architecture and evolution of a unichromosomal asexual nematode.</title>
        <authorList>
            <person name="Fradin H."/>
            <person name="Zegar C."/>
            <person name="Gutwein M."/>
            <person name="Lucas J."/>
            <person name="Kovtun M."/>
            <person name="Corcoran D."/>
            <person name="Baugh L.R."/>
            <person name="Kiontke K."/>
            <person name="Gunsalus K."/>
            <person name="Fitch D.H."/>
            <person name="Piano F."/>
        </authorList>
    </citation>
    <scope>NUCLEOTIDE SEQUENCE [LARGE SCALE GENOMIC DNA]</scope>
    <source>
        <strain evidence="2">PF1309</strain>
    </source>
</reference>
<accession>A0A2A2KAB9</accession>
<dbReference type="AlphaFoldDB" id="A0A2A2KAB9"/>
<evidence type="ECO:0000313" key="3">
    <source>
        <dbReference type="Proteomes" id="UP000218231"/>
    </source>
</evidence>
<evidence type="ECO:0000256" key="1">
    <source>
        <dbReference type="SAM" id="MobiDB-lite"/>
    </source>
</evidence>
<feature type="region of interest" description="Disordered" evidence="1">
    <location>
        <begin position="28"/>
        <end position="57"/>
    </location>
</feature>
<name>A0A2A2KAB9_9BILA</name>
<evidence type="ECO:0000313" key="2">
    <source>
        <dbReference type="EMBL" id="PAV70871.1"/>
    </source>
</evidence>
<sequence>MGMAGASSYPLAAEWTPEQVRGDGVIGASGAERQRRPSPHLTSSITTDFAGSATDSRPFAPRLAPVNATGFSVSGASKVLCASIVGAVRTRPVTLLPASPAS</sequence>
<comment type="caution">
    <text evidence="2">The sequence shown here is derived from an EMBL/GenBank/DDBJ whole genome shotgun (WGS) entry which is preliminary data.</text>
</comment>